<evidence type="ECO:0000313" key="6">
    <source>
        <dbReference type="Proteomes" id="UP000315677"/>
    </source>
</evidence>
<dbReference type="AlphaFoldDB" id="A0A543D1H2"/>
<dbReference type="InterPro" id="IPR027383">
    <property type="entry name" value="Znf_put"/>
</dbReference>
<keyword evidence="3" id="KW-1133">Transmembrane helix</keyword>
<keyword evidence="3" id="KW-0472">Membrane</keyword>
<keyword evidence="6" id="KW-1185">Reference proteome</keyword>
<keyword evidence="1" id="KW-0805">Transcription regulation</keyword>
<evidence type="ECO:0000259" key="4">
    <source>
        <dbReference type="Pfam" id="PF13490"/>
    </source>
</evidence>
<evidence type="ECO:0000256" key="1">
    <source>
        <dbReference type="ARBA" id="ARBA00023015"/>
    </source>
</evidence>
<feature type="transmembrane region" description="Helical" evidence="3">
    <location>
        <begin position="106"/>
        <end position="126"/>
    </location>
</feature>
<dbReference type="EMBL" id="VFPA01000006">
    <property type="protein sequence ID" value="TQM03171.1"/>
    <property type="molecule type" value="Genomic_DNA"/>
</dbReference>
<sequence length="243" mass="25242">MNRPRDPHERPQSGRHQRYDAHDPVELGAHALGLLDPAQSRAVEAHLAGCPACRREWEELHGMVDVLDDVPPEAFLDGPPDGDLVLQRALRQVRSEVRSRGRTRRLALVAAAAVAVAAVLGGGVLLGRSTAPPAVVAAPAPSADAVVLSGGGEPGVSMSTTLSPAPGWVRLSTTVRGIPAGERCRIVVVAQDGSRQVAGSWLVSPGGWRDGVTLDGSAIVALDDVAAVVVENEAGREFAAARA</sequence>
<dbReference type="Pfam" id="PF13490">
    <property type="entry name" value="zf-HC2"/>
    <property type="match status" value="1"/>
</dbReference>
<dbReference type="Gene3D" id="1.10.10.1320">
    <property type="entry name" value="Anti-sigma factor, zinc-finger domain"/>
    <property type="match status" value="1"/>
</dbReference>
<comment type="caution">
    <text evidence="5">The sequence shown here is derived from an EMBL/GenBank/DDBJ whole genome shotgun (WGS) entry which is preliminary data.</text>
</comment>
<evidence type="ECO:0000256" key="2">
    <source>
        <dbReference type="ARBA" id="ARBA00023163"/>
    </source>
</evidence>
<protein>
    <submittedName>
        <fullName evidence="5">RNA polymerase sigma-70 factor (ECF subfamily)</fullName>
    </submittedName>
</protein>
<dbReference type="InterPro" id="IPR041916">
    <property type="entry name" value="Anti_sigma_zinc_sf"/>
</dbReference>
<reference evidence="5 6" key="1">
    <citation type="submission" date="2019-06" db="EMBL/GenBank/DDBJ databases">
        <title>Sequencing the genomes of 1000 actinobacteria strains.</title>
        <authorList>
            <person name="Klenk H.-P."/>
        </authorList>
    </citation>
    <scope>NUCLEOTIDE SEQUENCE [LARGE SCALE GENOMIC DNA]</scope>
    <source>
        <strain evidence="5 6">DSM 45301</strain>
    </source>
</reference>
<organism evidence="5 6">
    <name type="scientific">Pseudonocardia kunmingensis</name>
    <dbReference type="NCBI Taxonomy" id="630975"/>
    <lineage>
        <taxon>Bacteria</taxon>
        <taxon>Bacillati</taxon>
        <taxon>Actinomycetota</taxon>
        <taxon>Actinomycetes</taxon>
        <taxon>Pseudonocardiales</taxon>
        <taxon>Pseudonocardiaceae</taxon>
        <taxon>Pseudonocardia</taxon>
    </lineage>
</organism>
<dbReference type="RefSeq" id="WP_142063098.1">
    <property type="nucleotide sequence ID" value="NZ_VFPA01000006.1"/>
</dbReference>
<gene>
    <name evidence="5" type="ORF">FB558_7821</name>
</gene>
<evidence type="ECO:0000313" key="5">
    <source>
        <dbReference type="EMBL" id="TQM03171.1"/>
    </source>
</evidence>
<dbReference type="OrthoDB" id="5185837at2"/>
<keyword evidence="3" id="KW-0812">Transmembrane</keyword>
<name>A0A543D1H2_9PSEU</name>
<keyword evidence="2" id="KW-0804">Transcription</keyword>
<accession>A0A543D1H2</accession>
<feature type="domain" description="Putative zinc-finger" evidence="4">
    <location>
        <begin position="27"/>
        <end position="54"/>
    </location>
</feature>
<evidence type="ECO:0000256" key="3">
    <source>
        <dbReference type="SAM" id="Phobius"/>
    </source>
</evidence>
<proteinExistence type="predicted"/>
<dbReference type="Proteomes" id="UP000315677">
    <property type="component" value="Unassembled WGS sequence"/>
</dbReference>